<evidence type="ECO:0000313" key="3">
    <source>
        <dbReference type="Proteomes" id="UP000730739"/>
    </source>
</evidence>
<accession>A0ABS4R6N4</accession>
<organism evidence="2 3">
    <name type="scientific">Sinorhizobium kostiense</name>
    <dbReference type="NCBI Taxonomy" id="76747"/>
    <lineage>
        <taxon>Bacteria</taxon>
        <taxon>Pseudomonadati</taxon>
        <taxon>Pseudomonadota</taxon>
        <taxon>Alphaproteobacteria</taxon>
        <taxon>Hyphomicrobiales</taxon>
        <taxon>Rhizobiaceae</taxon>
        <taxon>Sinorhizobium/Ensifer group</taxon>
        <taxon>Sinorhizobium</taxon>
    </lineage>
</organism>
<dbReference type="SUPFAM" id="SSF55154">
    <property type="entry name" value="CYTH-like phosphatases"/>
    <property type="match status" value="1"/>
</dbReference>
<dbReference type="InterPro" id="IPR033469">
    <property type="entry name" value="CYTH-like_dom_sf"/>
</dbReference>
<dbReference type="EMBL" id="JAGILA010000007">
    <property type="protein sequence ID" value="MBP2237975.1"/>
    <property type="molecule type" value="Genomic_DNA"/>
</dbReference>
<sequence length="168" mass="19160">MTAEIERKFHVLDDRWRKHASKVCELQQAYIVSTKNRVVRVRLINAAQATLTVKIRTSPAQREEYEYSIPYADAVDMFEHALGTIEKTRYEVDYKGHRWEIDVYAGAHNGLVVAEVELRRAGDDPPQPVWVGPEITGNRLCSNRVLAMGARRLESGRVDLSPVVPFVK</sequence>
<comment type="caution">
    <text evidence="2">The sequence shown here is derived from an EMBL/GenBank/DDBJ whole genome shotgun (WGS) entry which is preliminary data.</text>
</comment>
<dbReference type="Gene3D" id="2.40.320.10">
    <property type="entry name" value="Hypothetical Protein Pfu-838710-001"/>
    <property type="match status" value="1"/>
</dbReference>
<keyword evidence="3" id="KW-1185">Reference proteome</keyword>
<dbReference type="PIRSF" id="PIRSF016487">
    <property type="entry name" value="CYTH_UCP016487"/>
    <property type="match status" value="1"/>
</dbReference>
<dbReference type="CDD" id="cd07891">
    <property type="entry name" value="CYTH-like_CthTTM-like_1"/>
    <property type="match status" value="1"/>
</dbReference>
<reference evidence="2 3" key="1">
    <citation type="submission" date="2021-03" db="EMBL/GenBank/DDBJ databases">
        <title>Genomic Encyclopedia of Type Strains, Phase IV (KMG-IV): sequencing the most valuable type-strain genomes for metagenomic binning, comparative biology and taxonomic classification.</title>
        <authorList>
            <person name="Goeker M."/>
        </authorList>
    </citation>
    <scope>NUCLEOTIDE SEQUENCE [LARGE SCALE GENOMIC DNA]</scope>
    <source>
        <strain evidence="2 3">DSM 13372</strain>
    </source>
</reference>
<gene>
    <name evidence="2" type="ORF">J2Z31_004502</name>
</gene>
<feature type="domain" description="CYTH" evidence="1">
    <location>
        <begin position="2"/>
        <end position="156"/>
    </location>
</feature>
<dbReference type="Pfam" id="PF01928">
    <property type="entry name" value="CYTH"/>
    <property type="match status" value="1"/>
</dbReference>
<dbReference type="PANTHER" id="PTHR40114:SF1">
    <property type="entry name" value="SLR0698 PROTEIN"/>
    <property type="match status" value="1"/>
</dbReference>
<dbReference type="SMART" id="SM01118">
    <property type="entry name" value="CYTH"/>
    <property type="match status" value="1"/>
</dbReference>
<dbReference type="InterPro" id="IPR012042">
    <property type="entry name" value="NeuTTM/CthTTM-like"/>
</dbReference>
<name>A0ABS4R6N4_9HYPH</name>
<dbReference type="Proteomes" id="UP000730739">
    <property type="component" value="Unassembled WGS sequence"/>
</dbReference>
<evidence type="ECO:0000313" key="2">
    <source>
        <dbReference type="EMBL" id="MBP2237975.1"/>
    </source>
</evidence>
<dbReference type="InterPro" id="IPR023577">
    <property type="entry name" value="CYTH_domain"/>
</dbReference>
<dbReference type="PANTHER" id="PTHR40114">
    <property type="entry name" value="SLR0698 PROTEIN"/>
    <property type="match status" value="1"/>
</dbReference>
<proteinExistence type="predicted"/>
<protein>
    <submittedName>
        <fullName evidence="2">CYTH domain-containing protein</fullName>
    </submittedName>
</protein>
<evidence type="ECO:0000259" key="1">
    <source>
        <dbReference type="SMART" id="SM01118"/>
    </source>
</evidence>
<dbReference type="RefSeq" id="WP_209604604.1">
    <property type="nucleotide sequence ID" value="NZ_JAGILA010000007.1"/>
</dbReference>